<evidence type="ECO:0000313" key="1">
    <source>
        <dbReference type="EMBL" id="KFM60878.1"/>
    </source>
</evidence>
<keyword evidence="2" id="KW-1185">Reference proteome</keyword>
<protein>
    <submittedName>
        <fullName evidence="1">Uncharacterized protein</fullName>
    </submittedName>
</protein>
<accession>A0A087T6Y9</accession>
<evidence type="ECO:0000313" key="2">
    <source>
        <dbReference type="Proteomes" id="UP000054359"/>
    </source>
</evidence>
<proteinExistence type="predicted"/>
<reference evidence="1 2" key="1">
    <citation type="submission" date="2013-11" db="EMBL/GenBank/DDBJ databases">
        <title>Genome sequencing of Stegodyphus mimosarum.</title>
        <authorList>
            <person name="Bechsgaard J."/>
        </authorList>
    </citation>
    <scope>NUCLEOTIDE SEQUENCE [LARGE SCALE GENOMIC DNA]</scope>
</reference>
<name>A0A087T6Y9_STEMI</name>
<gene>
    <name evidence="1" type="ORF">X975_19141</name>
</gene>
<sequence length="92" mass="10384">MGQQMVFSAVYPLNEEIFRIIQSRDHDLAAQKKSEKKPDQVLLMLTFIHSSIENELLKNKNRISVLKILLPTRTSEIATTVQSSSRAASVCP</sequence>
<dbReference type="Proteomes" id="UP000054359">
    <property type="component" value="Unassembled WGS sequence"/>
</dbReference>
<dbReference type="AlphaFoldDB" id="A0A087T6Y9"/>
<dbReference type="EMBL" id="KK113713">
    <property type="protein sequence ID" value="KFM60878.1"/>
    <property type="molecule type" value="Genomic_DNA"/>
</dbReference>
<organism evidence="1 2">
    <name type="scientific">Stegodyphus mimosarum</name>
    <name type="common">African social velvet spider</name>
    <dbReference type="NCBI Taxonomy" id="407821"/>
    <lineage>
        <taxon>Eukaryota</taxon>
        <taxon>Metazoa</taxon>
        <taxon>Ecdysozoa</taxon>
        <taxon>Arthropoda</taxon>
        <taxon>Chelicerata</taxon>
        <taxon>Arachnida</taxon>
        <taxon>Araneae</taxon>
        <taxon>Araneomorphae</taxon>
        <taxon>Entelegynae</taxon>
        <taxon>Eresoidea</taxon>
        <taxon>Eresidae</taxon>
        <taxon>Stegodyphus</taxon>
    </lineage>
</organism>
<feature type="non-terminal residue" evidence="1">
    <location>
        <position position="92"/>
    </location>
</feature>